<accession>A0A438AFL7</accession>
<evidence type="ECO:0000256" key="5">
    <source>
        <dbReference type="ARBA" id="ARBA00023136"/>
    </source>
</evidence>
<dbReference type="InterPro" id="IPR020846">
    <property type="entry name" value="MFS_dom"/>
</dbReference>
<dbReference type="PANTHER" id="PTHR43124">
    <property type="entry name" value="PURINE EFFLUX PUMP PBUE"/>
    <property type="match status" value="1"/>
</dbReference>
<dbReference type="Pfam" id="PF07690">
    <property type="entry name" value="MFS_1"/>
    <property type="match status" value="1"/>
</dbReference>
<name>A0A438AFL7_9RHOB</name>
<dbReference type="SUPFAM" id="SSF103473">
    <property type="entry name" value="MFS general substrate transporter"/>
    <property type="match status" value="1"/>
</dbReference>
<protein>
    <submittedName>
        <fullName evidence="8">MFS transporter</fullName>
    </submittedName>
</protein>
<proteinExistence type="predicted"/>
<evidence type="ECO:0000256" key="4">
    <source>
        <dbReference type="ARBA" id="ARBA00022989"/>
    </source>
</evidence>
<feature type="transmembrane region" description="Helical" evidence="6">
    <location>
        <begin position="82"/>
        <end position="102"/>
    </location>
</feature>
<feature type="transmembrane region" description="Helical" evidence="6">
    <location>
        <begin position="53"/>
        <end position="75"/>
    </location>
</feature>
<reference evidence="8 9" key="1">
    <citation type="submission" date="2018-11" db="EMBL/GenBank/DDBJ databases">
        <title>Mesobaculum littorinae gen. nov., sp. nov., isolated from Littorina scabra that represents a novel genus of the order Rhodobacteraceae.</title>
        <authorList>
            <person name="Li F."/>
        </authorList>
    </citation>
    <scope>NUCLEOTIDE SEQUENCE [LARGE SCALE GENOMIC DNA]</scope>
    <source>
        <strain evidence="8 9">M0103</strain>
    </source>
</reference>
<dbReference type="InterPro" id="IPR050189">
    <property type="entry name" value="MFS_Efflux_Transporters"/>
</dbReference>
<comment type="caution">
    <text evidence="8">The sequence shown here is derived from an EMBL/GenBank/DDBJ whole genome shotgun (WGS) entry which is preliminary data.</text>
</comment>
<keyword evidence="3 6" id="KW-0812">Transmembrane</keyword>
<evidence type="ECO:0000313" key="9">
    <source>
        <dbReference type="Proteomes" id="UP000285908"/>
    </source>
</evidence>
<dbReference type="InterPro" id="IPR011701">
    <property type="entry name" value="MFS"/>
</dbReference>
<feature type="transmembrane region" description="Helical" evidence="6">
    <location>
        <begin position="378"/>
        <end position="397"/>
    </location>
</feature>
<feature type="transmembrane region" description="Helical" evidence="6">
    <location>
        <begin position="312"/>
        <end position="334"/>
    </location>
</feature>
<sequence length="407" mass="42306">MSMSDRPVSPPGLPVTIAVLGASSLTVMANATISPGLPGLNDHFADVPNIRFLAGLIVTLPSLFVILFASGFGWLADRYDRLHILMAGMAIYALGGVSGLFVETLPAMLVGRAILGIGVAGTMTLAITLAGDLWHGEARQKFMGLQAAAMSGGGVVFIMLGGLLASMSWRLPFLIYLLALPFAVYAGLALRAADTRPTRAKTPEALTGGDVAQTPPFPWARVGPVYLLGFVFMVVFYLVPTQLPFLLASMDITSPSAAALGMASATLVSVPGSMLYGRLRRHVSGAGIFGMGFVIMGVGVSILSVAGNFATIILGTLTLGGGMGTIFPNFNAFIMGRVPDALRGRASGMTTTSIFGGQFLSPFASAPIIAAWGLRNTFLFFAVIMLAIGIGIALGAMRGSARQVREA</sequence>
<feature type="transmembrane region" description="Helical" evidence="6">
    <location>
        <begin position="257"/>
        <end position="276"/>
    </location>
</feature>
<organism evidence="8 9">
    <name type="scientific">Mesobaculum littorinae</name>
    <dbReference type="NCBI Taxonomy" id="2486419"/>
    <lineage>
        <taxon>Bacteria</taxon>
        <taxon>Pseudomonadati</taxon>
        <taxon>Pseudomonadota</taxon>
        <taxon>Alphaproteobacteria</taxon>
        <taxon>Rhodobacterales</taxon>
        <taxon>Roseobacteraceae</taxon>
        <taxon>Mesobaculum</taxon>
    </lineage>
</organism>
<dbReference type="InterPro" id="IPR036259">
    <property type="entry name" value="MFS_trans_sf"/>
</dbReference>
<feature type="transmembrane region" description="Helical" evidence="6">
    <location>
        <begin position="114"/>
        <end position="135"/>
    </location>
</feature>
<evidence type="ECO:0000256" key="2">
    <source>
        <dbReference type="ARBA" id="ARBA00022475"/>
    </source>
</evidence>
<feature type="transmembrane region" description="Helical" evidence="6">
    <location>
        <begin position="12"/>
        <end position="33"/>
    </location>
</feature>
<feature type="domain" description="Major facilitator superfamily (MFS) profile" evidence="7">
    <location>
        <begin position="15"/>
        <end position="400"/>
    </location>
</feature>
<dbReference type="Gene3D" id="1.20.1250.20">
    <property type="entry name" value="MFS general substrate transporter like domains"/>
    <property type="match status" value="1"/>
</dbReference>
<dbReference type="OrthoDB" id="9812221at2"/>
<evidence type="ECO:0000259" key="7">
    <source>
        <dbReference type="PROSITE" id="PS50850"/>
    </source>
</evidence>
<feature type="transmembrane region" description="Helical" evidence="6">
    <location>
        <begin position="225"/>
        <end position="245"/>
    </location>
</feature>
<dbReference type="GO" id="GO:0022857">
    <property type="term" value="F:transmembrane transporter activity"/>
    <property type="evidence" value="ECO:0007669"/>
    <property type="project" value="InterPro"/>
</dbReference>
<feature type="transmembrane region" description="Helical" evidence="6">
    <location>
        <begin position="173"/>
        <end position="193"/>
    </location>
</feature>
<evidence type="ECO:0000256" key="3">
    <source>
        <dbReference type="ARBA" id="ARBA00022692"/>
    </source>
</evidence>
<dbReference type="AlphaFoldDB" id="A0A438AFL7"/>
<dbReference type="PROSITE" id="PS50850">
    <property type="entry name" value="MFS"/>
    <property type="match status" value="1"/>
</dbReference>
<keyword evidence="2" id="KW-1003">Cell membrane</keyword>
<comment type="subcellular location">
    <subcellularLocation>
        <location evidence="1">Cell membrane</location>
        <topology evidence="1">Multi-pass membrane protein</topology>
    </subcellularLocation>
</comment>
<keyword evidence="9" id="KW-1185">Reference proteome</keyword>
<gene>
    <name evidence="8" type="ORF">EKE94_13225</name>
</gene>
<dbReference type="GO" id="GO:0005886">
    <property type="term" value="C:plasma membrane"/>
    <property type="evidence" value="ECO:0007669"/>
    <property type="project" value="UniProtKB-SubCell"/>
</dbReference>
<feature type="transmembrane region" description="Helical" evidence="6">
    <location>
        <begin position="354"/>
        <end position="372"/>
    </location>
</feature>
<dbReference type="EMBL" id="RQXX01000004">
    <property type="protein sequence ID" value="RVV97499.1"/>
    <property type="molecule type" value="Genomic_DNA"/>
</dbReference>
<dbReference type="PANTHER" id="PTHR43124:SF3">
    <property type="entry name" value="CHLORAMPHENICOL EFFLUX PUMP RV0191"/>
    <property type="match status" value="1"/>
</dbReference>
<dbReference type="Proteomes" id="UP000285908">
    <property type="component" value="Unassembled WGS sequence"/>
</dbReference>
<keyword evidence="4 6" id="KW-1133">Transmembrane helix</keyword>
<keyword evidence="5 6" id="KW-0472">Membrane</keyword>
<dbReference type="CDD" id="cd17473">
    <property type="entry name" value="MFS_arabinose_efflux_permease_like"/>
    <property type="match status" value="1"/>
</dbReference>
<feature type="transmembrane region" description="Helical" evidence="6">
    <location>
        <begin position="147"/>
        <end position="167"/>
    </location>
</feature>
<evidence type="ECO:0000313" key="8">
    <source>
        <dbReference type="EMBL" id="RVV97499.1"/>
    </source>
</evidence>
<feature type="transmembrane region" description="Helical" evidence="6">
    <location>
        <begin position="288"/>
        <end position="306"/>
    </location>
</feature>
<evidence type="ECO:0000256" key="6">
    <source>
        <dbReference type="SAM" id="Phobius"/>
    </source>
</evidence>
<evidence type="ECO:0000256" key="1">
    <source>
        <dbReference type="ARBA" id="ARBA00004651"/>
    </source>
</evidence>